<name>A0ABS3I616_9MICO</name>
<evidence type="ECO:0000256" key="2">
    <source>
        <dbReference type="SAM" id="Phobius"/>
    </source>
</evidence>
<dbReference type="RefSeq" id="WP_207274061.1">
    <property type="nucleotide sequence ID" value="NZ_JAFMPK010000020.1"/>
</dbReference>
<keyword evidence="2" id="KW-0472">Membrane</keyword>
<reference evidence="4" key="2">
    <citation type="submission" date="2023-07" db="EMBL/GenBank/DDBJ databases">
        <title>Myceligenerans salitolerans sp. nov., a halotolerant actinomycete isolated from a salt lake in Xinjiang, China.</title>
        <authorList>
            <person name="Guan T."/>
        </authorList>
    </citation>
    <scope>NUCLEOTIDE SEQUENCE [LARGE SCALE GENOMIC DNA]</scope>
    <source>
        <strain evidence="4">XHU 5031</strain>
    </source>
</reference>
<feature type="transmembrane region" description="Helical" evidence="2">
    <location>
        <begin position="212"/>
        <end position="231"/>
    </location>
</feature>
<evidence type="ECO:0000256" key="1">
    <source>
        <dbReference type="SAM" id="MobiDB-lite"/>
    </source>
</evidence>
<evidence type="ECO:0008006" key="5">
    <source>
        <dbReference type="Google" id="ProtNLM"/>
    </source>
</evidence>
<keyword evidence="2" id="KW-0812">Transmembrane</keyword>
<evidence type="ECO:0000313" key="3">
    <source>
        <dbReference type="EMBL" id="MBO0608071.1"/>
    </source>
</evidence>
<keyword evidence="2" id="KW-1133">Transmembrane helix</keyword>
<proteinExistence type="predicted"/>
<keyword evidence="4" id="KW-1185">Reference proteome</keyword>
<feature type="transmembrane region" description="Helical" evidence="2">
    <location>
        <begin position="291"/>
        <end position="313"/>
    </location>
</feature>
<feature type="region of interest" description="Disordered" evidence="1">
    <location>
        <begin position="1"/>
        <end position="91"/>
    </location>
</feature>
<organism evidence="3 4">
    <name type="scientific">Myceligenerans salitolerans</name>
    <dbReference type="NCBI Taxonomy" id="1230528"/>
    <lineage>
        <taxon>Bacteria</taxon>
        <taxon>Bacillati</taxon>
        <taxon>Actinomycetota</taxon>
        <taxon>Actinomycetes</taxon>
        <taxon>Micrococcales</taxon>
        <taxon>Promicromonosporaceae</taxon>
        <taxon>Myceligenerans</taxon>
    </lineage>
</organism>
<feature type="transmembrane region" description="Helical" evidence="2">
    <location>
        <begin position="110"/>
        <end position="135"/>
    </location>
</feature>
<evidence type="ECO:0000313" key="4">
    <source>
        <dbReference type="Proteomes" id="UP000664617"/>
    </source>
</evidence>
<accession>A0ABS3I616</accession>
<gene>
    <name evidence="3" type="ORF">J0911_03405</name>
</gene>
<feature type="transmembrane region" description="Helical" evidence="2">
    <location>
        <begin position="267"/>
        <end position="285"/>
    </location>
</feature>
<dbReference type="Proteomes" id="UP000664617">
    <property type="component" value="Unassembled WGS sequence"/>
</dbReference>
<sequence length="331" mass="35150">MSNDGGVPGQDGRDGHNPQDPYGQQPEGGRQNPYGPPDASGGQPQPPSGPREPGTDRSGPPRYGQPQYGQYAPPGYQAQTPVPTGHSVPWAPPSIGESHRYAWQSFGRNAGVWIVMALLFAAVAIVVFLVMNPWFSQALGQLPRLAESNDQAAIARWQTEFTAASAEPMAVVLSSLSSVIMQVLGMTFYAAALASTRKQRIGFGDFFALRNWSGILLLAVLMVVVTSVVSIVPLLGWLLQIVAGVLMIAAPYFVLAKDMNAIEAITSSVKLVTANLGIVVLAYLVVVGYSFAAACTCGLAFLAVGPFSVLFGAHLFRRVQAEPIEAEQLPA</sequence>
<feature type="transmembrane region" description="Helical" evidence="2">
    <location>
        <begin position="237"/>
        <end position="255"/>
    </location>
</feature>
<reference evidence="3 4" key="1">
    <citation type="submission" date="2021-03" db="EMBL/GenBank/DDBJ databases">
        <authorList>
            <person name="Xin L."/>
        </authorList>
    </citation>
    <scope>NUCLEOTIDE SEQUENCE [LARGE SCALE GENOMIC DNA]</scope>
    <source>
        <strain evidence="3 4">XHU 5031</strain>
    </source>
</reference>
<feature type="transmembrane region" description="Helical" evidence="2">
    <location>
        <begin position="169"/>
        <end position="191"/>
    </location>
</feature>
<protein>
    <recommendedName>
        <fullName evidence="5">Integral membrane protein</fullName>
    </recommendedName>
</protein>
<dbReference type="EMBL" id="JAFMPK010000020">
    <property type="protein sequence ID" value="MBO0608071.1"/>
    <property type="molecule type" value="Genomic_DNA"/>
</dbReference>
<comment type="caution">
    <text evidence="3">The sequence shown here is derived from an EMBL/GenBank/DDBJ whole genome shotgun (WGS) entry which is preliminary data.</text>
</comment>